<comment type="caution">
    <text evidence="2">The sequence shown here is derived from an EMBL/GenBank/DDBJ whole genome shotgun (WGS) entry which is preliminary data.</text>
</comment>
<dbReference type="AlphaFoldDB" id="A0A929PWJ5"/>
<name>A0A929PWJ5_9SPHI</name>
<keyword evidence="1" id="KW-0812">Transmembrane</keyword>
<accession>A0A929PWJ5</accession>
<evidence type="ECO:0008006" key="4">
    <source>
        <dbReference type="Google" id="ProtNLM"/>
    </source>
</evidence>
<protein>
    <recommendedName>
        <fullName evidence="4">Tetratricopeptide repeat protein</fullName>
    </recommendedName>
</protein>
<keyword evidence="1" id="KW-1133">Transmembrane helix</keyword>
<reference evidence="2" key="1">
    <citation type="submission" date="2020-10" db="EMBL/GenBank/DDBJ databases">
        <title>Mucilaginibacter mali sp. nov., isolated from rhizosphere soil of apple orchard.</title>
        <authorList>
            <person name="Lee J.-S."/>
            <person name="Kim H.S."/>
            <person name="Kim J.-S."/>
        </authorList>
    </citation>
    <scope>NUCLEOTIDE SEQUENCE</scope>
    <source>
        <strain evidence="2">KCTC 22746</strain>
    </source>
</reference>
<dbReference type="SUPFAM" id="SSF48452">
    <property type="entry name" value="TPR-like"/>
    <property type="match status" value="1"/>
</dbReference>
<evidence type="ECO:0000313" key="2">
    <source>
        <dbReference type="EMBL" id="MBE9662151.1"/>
    </source>
</evidence>
<evidence type="ECO:0000256" key="1">
    <source>
        <dbReference type="SAM" id="Phobius"/>
    </source>
</evidence>
<dbReference type="InterPro" id="IPR019734">
    <property type="entry name" value="TPR_rpt"/>
</dbReference>
<dbReference type="Proteomes" id="UP000622475">
    <property type="component" value="Unassembled WGS sequence"/>
</dbReference>
<evidence type="ECO:0000313" key="3">
    <source>
        <dbReference type="Proteomes" id="UP000622475"/>
    </source>
</evidence>
<keyword evidence="1" id="KW-0472">Membrane</keyword>
<gene>
    <name evidence="2" type="ORF">IRJ16_09665</name>
</gene>
<dbReference type="Gene3D" id="1.25.40.10">
    <property type="entry name" value="Tetratricopeptide repeat domain"/>
    <property type="match status" value="1"/>
</dbReference>
<dbReference type="InterPro" id="IPR014562">
    <property type="entry name" value="UCP030959_TPR_rpt-cont"/>
</dbReference>
<keyword evidence="3" id="KW-1185">Reference proteome</keyword>
<proteinExistence type="predicted"/>
<dbReference type="EMBL" id="JADFFL010000003">
    <property type="protein sequence ID" value="MBE9662151.1"/>
    <property type="molecule type" value="Genomic_DNA"/>
</dbReference>
<dbReference type="RefSeq" id="WP_194111340.1">
    <property type="nucleotide sequence ID" value="NZ_JADFFL010000003.1"/>
</dbReference>
<organism evidence="2 3">
    <name type="scientific">Mucilaginibacter myungsuensis</name>
    <dbReference type="NCBI Taxonomy" id="649104"/>
    <lineage>
        <taxon>Bacteria</taxon>
        <taxon>Pseudomonadati</taxon>
        <taxon>Bacteroidota</taxon>
        <taxon>Sphingobacteriia</taxon>
        <taxon>Sphingobacteriales</taxon>
        <taxon>Sphingobacteriaceae</taxon>
        <taxon>Mucilaginibacter</taxon>
    </lineage>
</organism>
<dbReference type="InterPro" id="IPR011990">
    <property type="entry name" value="TPR-like_helical_dom_sf"/>
</dbReference>
<feature type="transmembrane region" description="Helical" evidence="1">
    <location>
        <begin position="6"/>
        <end position="24"/>
    </location>
</feature>
<dbReference type="Pfam" id="PF13432">
    <property type="entry name" value="TPR_16"/>
    <property type="match status" value="1"/>
</dbReference>
<dbReference type="PIRSF" id="PIRSF030959">
    <property type="entry name" value="UCP030959"/>
    <property type="match status" value="1"/>
</dbReference>
<feature type="transmembrane region" description="Helical" evidence="1">
    <location>
        <begin position="31"/>
        <end position="49"/>
    </location>
</feature>
<dbReference type="Pfam" id="PF13176">
    <property type="entry name" value="TPR_7"/>
    <property type="match status" value="1"/>
</dbReference>
<sequence>MNFAGNYYYLVTIGLQIICGIHCLRRGRGNWLWLIIFLPVVGSIIYFIMEILPSMRTRGPRIDVGAIVNPGAKIKKLEEDFRFTDTFQNRIKLADAYLSSGQTEQAVELYEDGLTGAFKENEHALGQLTVAYYQLERYRDAVDAASTISRHPQFVRSKAHLYQALSLEKMGQLDAADAEFKKMIGRFSYYEQRYHYGSFLLRNGRNDEAGKVFTAMLDEEQQLSPMERRAAKYWCAKARTEMKAMA</sequence>